<dbReference type="Pfam" id="PF00583">
    <property type="entry name" value="Acetyltransf_1"/>
    <property type="match status" value="1"/>
</dbReference>
<accession>A0A432ZCL0</accession>
<dbReference type="PROSITE" id="PS51186">
    <property type="entry name" value="GNAT"/>
    <property type="match status" value="1"/>
</dbReference>
<dbReference type="PANTHER" id="PTHR43420:SF12">
    <property type="entry name" value="N-ACETYLTRANSFERASE DOMAIN-CONTAINING PROTEIN"/>
    <property type="match status" value="1"/>
</dbReference>
<comment type="caution">
    <text evidence="4">The sequence shown here is derived from an EMBL/GenBank/DDBJ whole genome shotgun (WGS) entry which is preliminary data.</text>
</comment>
<dbReference type="InterPro" id="IPR000182">
    <property type="entry name" value="GNAT_dom"/>
</dbReference>
<keyword evidence="1 4" id="KW-0808">Transferase</keyword>
<gene>
    <name evidence="4" type="ORF">CWI83_09685</name>
</gene>
<dbReference type="Gene3D" id="3.40.630.30">
    <property type="match status" value="1"/>
</dbReference>
<proteinExistence type="predicted"/>
<reference evidence="4 5" key="1">
    <citation type="journal article" date="2011" name="Front. Microbiol.">
        <title>Genomic signatures of strain selection and enhancement in Bacillus atrophaeus var. globigii, a historical biowarfare simulant.</title>
        <authorList>
            <person name="Gibbons H.S."/>
            <person name="Broomall S.M."/>
            <person name="McNew L.A."/>
            <person name="Daligault H."/>
            <person name="Chapman C."/>
            <person name="Bruce D."/>
            <person name="Karavis M."/>
            <person name="Krepps M."/>
            <person name="McGregor P.A."/>
            <person name="Hong C."/>
            <person name="Park K.H."/>
            <person name="Akmal A."/>
            <person name="Feldman A."/>
            <person name="Lin J.S."/>
            <person name="Chang W.E."/>
            <person name="Higgs B.W."/>
            <person name="Demirev P."/>
            <person name="Lindquist J."/>
            <person name="Liem A."/>
            <person name="Fochler E."/>
            <person name="Read T.D."/>
            <person name="Tapia R."/>
            <person name="Johnson S."/>
            <person name="Bishop-Lilly K.A."/>
            <person name="Detter C."/>
            <person name="Han C."/>
            <person name="Sozhamannan S."/>
            <person name="Rosenzweig C.N."/>
            <person name="Skowronski E.W."/>
        </authorList>
    </citation>
    <scope>NUCLEOTIDE SEQUENCE [LARGE SCALE GENOMIC DNA]</scope>
    <source>
        <strain evidence="4 5">PIT1</strain>
    </source>
</reference>
<dbReference type="InterPro" id="IPR016181">
    <property type="entry name" value="Acyl_CoA_acyltransferase"/>
</dbReference>
<evidence type="ECO:0000313" key="4">
    <source>
        <dbReference type="EMBL" id="RUO75639.1"/>
    </source>
</evidence>
<protein>
    <submittedName>
        <fullName evidence="4">N-acetyltransferase</fullName>
    </submittedName>
</protein>
<evidence type="ECO:0000313" key="5">
    <source>
        <dbReference type="Proteomes" id="UP000288279"/>
    </source>
</evidence>
<dbReference type="CDD" id="cd04301">
    <property type="entry name" value="NAT_SF"/>
    <property type="match status" value="1"/>
</dbReference>
<keyword evidence="5" id="KW-1185">Reference proteome</keyword>
<dbReference type="InterPro" id="IPR050680">
    <property type="entry name" value="YpeA/RimI_acetyltransf"/>
</dbReference>
<keyword evidence="2" id="KW-0012">Acyltransferase</keyword>
<feature type="domain" description="N-acetyltransferase" evidence="3">
    <location>
        <begin position="7"/>
        <end position="157"/>
    </location>
</feature>
<dbReference type="GO" id="GO:0016747">
    <property type="term" value="F:acyltransferase activity, transferring groups other than amino-acyl groups"/>
    <property type="evidence" value="ECO:0007669"/>
    <property type="project" value="InterPro"/>
</dbReference>
<dbReference type="Proteomes" id="UP000288279">
    <property type="component" value="Unassembled WGS sequence"/>
</dbReference>
<evidence type="ECO:0000259" key="3">
    <source>
        <dbReference type="PROSITE" id="PS51186"/>
    </source>
</evidence>
<name>A0A432ZCL0_9GAMM</name>
<organism evidence="4 5">
    <name type="scientific">Pseudidiomarina taiwanensis</name>
    <dbReference type="NCBI Taxonomy" id="337250"/>
    <lineage>
        <taxon>Bacteria</taxon>
        <taxon>Pseudomonadati</taxon>
        <taxon>Pseudomonadota</taxon>
        <taxon>Gammaproteobacteria</taxon>
        <taxon>Alteromonadales</taxon>
        <taxon>Idiomarinaceae</taxon>
        <taxon>Pseudidiomarina</taxon>
    </lineage>
</organism>
<dbReference type="PANTHER" id="PTHR43420">
    <property type="entry name" value="ACETYLTRANSFERASE"/>
    <property type="match status" value="1"/>
</dbReference>
<dbReference type="AlphaFoldDB" id="A0A432ZCL0"/>
<sequence>MRNNMTLQLRTASVDDLEPLLQLEQSCFDSDQLGRVNLRYLLQSPTAHVRLIEQLTHDQFSVVGYSIGLTRANSKIWRIYSLAVAAQARGQGIAARLIEDSLIRAKQLGCQTVSLEVMTTNTAALALYRRFGFEVTDLLAQYYENGEDGYRMRLTLREPN</sequence>
<dbReference type="SUPFAM" id="SSF55729">
    <property type="entry name" value="Acyl-CoA N-acyltransferases (Nat)"/>
    <property type="match status" value="1"/>
</dbReference>
<evidence type="ECO:0000256" key="2">
    <source>
        <dbReference type="ARBA" id="ARBA00023315"/>
    </source>
</evidence>
<evidence type="ECO:0000256" key="1">
    <source>
        <dbReference type="ARBA" id="ARBA00022679"/>
    </source>
</evidence>
<dbReference type="EMBL" id="PIQG01000005">
    <property type="protein sequence ID" value="RUO75639.1"/>
    <property type="molecule type" value="Genomic_DNA"/>
</dbReference>